<evidence type="ECO:0000313" key="2">
    <source>
        <dbReference type="EMBL" id="ELR49073.1"/>
    </source>
</evidence>
<evidence type="ECO:0000313" key="3">
    <source>
        <dbReference type="Proteomes" id="UP000011080"/>
    </source>
</evidence>
<accession>L8HYR2</accession>
<gene>
    <name evidence="2" type="ORF">M91_10594</name>
</gene>
<feature type="non-terminal residue" evidence="2">
    <location>
        <position position="116"/>
    </location>
</feature>
<reference evidence="2 3" key="1">
    <citation type="journal article" date="2012" name="Nat. Genet.">
        <title>The yak genome and adaptation to life at high altitude.</title>
        <authorList>
            <person name="Qiu Q."/>
            <person name="Zhang G."/>
            <person name="Ma T."/>
            <person name="Qian W."/>
            <person name="Wang J."/>
            <person name="Ye Z."/>
            <person name="Cao C."/>
            <person name="Hu Q."/>
            <person name="Kim J."/>
            <person name="Larkin D.M."/>
            <person name="Auvil L."/>
            <person name="Capitanu B."/>
            <person name="Ma J."/>
            <person name="Lewin H.A."/>
            <person name="Qian X."/>
            <person name="Lang Y."/>
            <person name="Zhou R."/>
            <person name="Wang L."/>
            <person name="Wang K."/>
            <person name="Xia J."/>
            <person name="Liao S."/>
            <person name="Pan S."/>
            <person name="Lu X."/>
            <person name="Hou H."/>
            <person name="Wang Y."/>
            <person name="Zang X."/>
            <person name="Yin Y."/>
            <person name="Ma H."/>
            <person name="Zhang J."/>
            <person name="Wang Z."/>
            <person name="Zhang Y."/>
            <person name="Zhang D."/>
            <person name="Yonezawa T."/>
            <person name="Hasegawa M."/>
            <person name="Zhong Y."/>
            <person name="Liu W."/>
            <person name="Zhang Y."/>
            <person name="Huang Z."/>
            <person name="Zhang S."/>
            <person name="Long R."/>
            <person name="Yang H."/>
            <person name="Wang J."/>
            <person name="Lenstra J.A."/>
            <person name="Cooper D.N."/>
            <person name="Wu Y."/>
            <person name="Wang J."/>
            <person name="Shi P."/>
            <person name="Wang J."/>
            <person name="Liu J."/>
        </authorList>
    </citation>
    <scope>NUCLEOTIDE SEQUENCE [LARGE SCALE GENOMIC DNA]</scope>
    <source>
        <strain evidence="3">yakQH1</strain>
    </source>
</reference>
<organism evidence="2 3">
    <name type="scientific">Bos mutus</name>
    <name type="common">wild yak</name>
    <dbReference type="NCBI Taxonomy" id="72004"/>
    <lineage>
        <taxon>Eukaryota</taxon>
        <taxon>Metazoa</taxon>
        <taxon>Chordata</taxon>
        <taxon>Craniata</taxon>
        <taxon>Vertebrata</taxon>
        <taxon>Euteleostomi</taxon>
        <taxon>Mammalia</taxon>
        <taxon>Eutheria</taxon>
        <taxon>Laurasiatheria</taxon>
        <taxon>Artiodactyla</taxon>
        <taxon>Ruminantia</taxon>
        <taxon>Pecora</taxon>
        <taxon>Bovidae</taxon>
        <taxon>Bovinae</taxon>
        <taxon>Bos</taxon>
    </lineage>
</organism>
<proteinExistence type="predicted"/>
<dbReference type="Proteomes" id="UP000011080">
    <property type="component" value="Unassembled WGS sequence"/>
</dbReference>
<feature type="non-terminal residue" evidence="2">
    <location>
        <position position="1"/>
    </location>
</feature>
<feature type="region of interest" description="Disordered" evidence="1">
    <location>
        <begin position="69"/>
        <end position="116"/>
    </location>
</feature>
<sequence length="116" mass="12903">LFVHCLTYIPRKRSAFAESSRSFKGVIFQTTHRSSKQMTHTILFYNSRSKSTNPEELRFPWWLSGKESSCNAGDAGSIPGLGRSPGGGNDNPLQDSCLEDPTDRGAWQTTVHKVTK</sequence>
<protein>
    <submittedName>
        <fullName evidence="2">Uncharacterized protein</fullName>
    </submittedName>
</protein>
<dbReference type="EMBL" id="JH882530">
    <property type="protein sequence ID" value="ELR49073.1"/>
    <property type="molecule type" value="Genomic_DNA"/>
</dbReference>
<dbReference type="AlphaFoldDB" id="L8HYR2"/>
<evidence type="ECO:0000256" key="1">
    <source>
        <dbReference type="SAM" id="MobiDB-lite"/>
    </source>
</evidence>
<feature type="compositionally biased region" description="Polar residues" evidence="1">
    <location>
        <begin position="107"/>
        <end position="116"/>
    </location>
</feature>
<name>L8HYR2_9CETA</name>